<dbReference type="SUPFAM" id="SSF109854">
    <property type="entry name" value="DinB/YfiT-like putative metalloenzymes"/>
    <property type="match status" value="1"/>
</dbReference>
<gene>
    <name evidence="2" type="ORF">CCY01nite_27730</name>
</gene>
<dbReference type="Proteomes" id="UP000321436">
    <property type="component" value="Unassembled WGS sequence"/>
</dbReference>
<evidence type="ECO:0000259" key="1">
    <source>
        <dbReference type="Pfam" id="PF12867"/>
    </source>
</evidence>
<organism evidence="2 3">
    <name type="scientific">Chitinophaga cymbidii</name>
    <dbReference type="NCBI Taxonomy" id="1096750"/>
    <lineage>
        <taxon>Bacteria</taxon>
        <taxon>Pseudomonadati</taxon>
        <taxon>Bacteroidota</taxon>
        <taxon>Chitinophagia</taxon>
        <taxon>Chitinophagales</taxon>
        <taxon>Chitinophagaceae</taxon>
        <taxon>Chitinophaga</taxon>
    </lineage>
</organism>
<dbReference type="Gene3D" id="1.20.120.450">
    <property type="entry name" value="dinb family like domain"/>
    <property type="match status" value="1"/>
</dbReference>
<name>A0A512RLC9_9BACT</name>
<evidence type="ECO:0000313" key="2">
    <source>
        <dbReference type="EMBL" id="GEP96513.1"/>
    </source>
</evidence>
<proteinExistence type="predicted"/>
<keyword evidence="3" id="KW-1185">Reference proteome</keyword>
<feature type="domain" description="DinB-like" evidence="1">
    <location>
        <begin position="29"/>
        <end position="164"/>
    </location>
</feature>
<dbReference type="InterPro" id="IPR024775">
    <property type="entry name" value="DinB-like"/>
</dbReference>
<dbReference type="EMBL" id="BKAU01000002">
    <property type="protein sequence ID" value="GEP96513.1"/>
    <property type="molecule type" value="Genomic_DNA"/>
</dbReference>
<protein>
    <submittedName>
        <fullName evidence="2">DNA damage-inducible protein DinB</fullName>
    </submittedName>
</protein>
<reference evidence="2 3" key="1">
    <citation type="submission" date="2019-07" db="EMBL/GenBank/DDBJ databases">
        <title>Whole genome shotgun sequence of Chitinophaga cymbidii NBRC 109752.</title>
        <authorList>
            <person name="Hosoyama A."/>
            <person name="Uohara A."/>
            <person name="Ohji S."/>
            <person name="Ichikawa N."/>
        </authorList>
    </citation>
    <scope>NUCLEOTIDE SEQUENCE [LARGE SCALE GENOMIC DNA]</scope>
    <source>
        <strain evidence="2 3">NBRC 109752</strain>
    </source>
</reference>
<comment type="caution">
    <text evidence="2">The sequence shown here is derived from an EMBL/GenBank/DDBJ whole genome shotgun (WGS) entry which is preliminary data.</text>
</comment>
<dbReference type="InterPro" id="IPR034660">
    <property type="entry name" value="DinB/YfiT-like"/>
</dbReference>
<sequence length="169" mass="19535">MARPSAQDYAEFYHTYVSLVPEDDILQAFTSQTTATLEFLDEIPEEKLDYAYATGKWTVRQVLQHMTDAERIFAYRALRFARKDITPLPGFEENAYAAEANVAHRDWVDMIEEFQLVRLASEHLFRSLNEEELQRKGVASNAPITVLSLGYIIIGHAMHHQRVIAERYL</sequence>
<accession>A0A512RLC9</accession>
<dbReference type="AlphaFoldDB" id="A0A512RLC9"/>
<evidence type="ECO:0000313" key="3">
    <source>
        <dbReference type="Proteomes" id="UP000321436"/>
    </source>
</evidence>
<dbReference type="Pfam" id="PF12867">
    <property type="entry name" value="DinB_2"/>
    <property type="match status" value="1"/>
</dbReference>
<dbReference type="RefSeq" id="WP_146862688.1">
    <property type="nucleotide sequence ID" value="NZ_BKAU01000002.1"/>
</dbReference>
<dbReference type="OrthoDB" id="9793216at2"/>